<dbReference type="Gene3D" id="2.60.120.10">
    <property type="entry name" value="Jelly Rolls"/>
    <property type="match status" value="1"/>
</dbReference>
<proteinExistence type="inferred from homology"/>
<feature type="binding site" evidence="9">
    <location>
        <position position="86"/>
    </location>
    <ligand>
        <name>oxalate</name>
        <dbReference type="ChEBI" id="CHEBI:30623"/>
    </ligand>
</feature>
<comment type="similarity">
    <text evidence="2 11">Belongs to the germin family.</text>
</comment>
<evidence type="ECO:0000256" key="7">
    <source>
        <dbReference type="ARBA" id="ARBA00023180"/>
    </source>
</evidence>
<keyword evidence="11" id="KW-0732">Signal</keyword>
<keyword evidence="5 9" id="KW-0479">Metal-binding</keyword>
<feature type="binding site" evidence="10">
    <location>
        <position position="91"/>
    </location>
    <ligand>
        <name>Mn(2+)</name>
        <dbReference type="ChEBI" id="CHEBI:29035"/>
    </ligand>
</feature>
<feature type="binding site" evidence="9">
    <location>
        <position position="91"/>
    </location>
    <ligand>
        <name>oxalate</name>
        <dbReference type="ChEBI" id="CHEBI:30623"/>
    </ligand>
</feature>
<evidence type="ECO:0000313" key="14">
    <source>
        <dbReference type="Proteomes" id="UP000288805"/>
    </source>
</evidence>
<feature type="binding site" evidence="9">
    <location>
        <position position="81"/>
    </location>
    <ligand>
        <name>oxalate</name>
        <dbReference type="ChEBI" id="CHEBI:30623"/>
    </ligand>
</feature>
<reference evidence="13 14" key="1">
    <citation type="journal article" date="2018" name="PLoS Genet.">
        <title>Population sequencing reveals clonal diversity and ancestral inbreeding in the grapevine cultivar Chardonnay.</title>
        <authorList>
            <person name="Roach M.J."/>
            <person name="Johnson D.L."/>
            <person name="Bohlmann J."/>
            <person name="van Vuuren H.J."/>
            <person name="Jones S.J."/>
            <person name="Pretorius I.S."/>
            <person name="Schmidt S.A."/>
            <person name="Borneman A.R."/>
        </authorList>
    </citation>
    <scope>NUCLEOTIDE SEQUENCE [LARGE SCALE GENOMIC DNA]</scope>
    <source>
        <strain evidence="14">cv. Chardonnay</strain>
        <tissue evidence="13">Leaf</tissue>
    </source>
</reference>
<name>A0A438KC33_VITVI</name>
<feature type="signal peptide" evidence="11">
    <location>
        <begin position="1"/>
        <end position="23"/>
    </location>
</feature>
<comment type="caution">
    <text evidence="13">The sequence shown here is derived from an EMBL/GenBank/DDBJ whole genome shotgun (WGS) entry which is preliminary data.</text>
</comment>
<evidence type="ECO:0000256" key="8">
    <source>
        <dbReference type="ARBA" id="ARBA00023211"/>
    </source>
</evidence>
<feature type="binding site" evidence="10">
    <location>
        <position position="86"/>
    </location>
    <ligand>
        <name>Mn(2+)</name>
        <dbReference type="ChEBI" id="CHEBI:29035"/>
    </ligand>
</feature>
<feature type="binding site" evidence="10">
    <location>
        <position position="84"/>
    </location>
    <ligand>
        <name>Mn(2+)</name>
        <dbReference type="ChEBI" id="CHEBI:29035"/>
    </ligand>
</feature>
<dbReference type="SUPFAM" id="SSF51182">
    <property type="entry name" value="RmlC-like cupins"/>
    <property type="match status" value="1"/>
</dbReference>
<evidence type="ECO:0000256" key="10">
    <source>
        <dbReference type="PIRSR" id="PIRSR601929-2"/>
    </source>
</evidence>
<dbReference type="PROSITE" id="PS00725">
    <property type="entry name" value="GERMIN"/>
    <property type="match status" value="1"/>
</dbReference>
<accession>A0A438KC33</accession>
<evidence type="ECO:0000259" key="12">
    <source>
        <dbReference type="SMART" id="SM00835"/>
    </source>
</evidence>
<evidence type="ECO:0000256" key="6">
    <source>
        <dbReference type="ARBA" id="ARBA00023157"/>
    </source>
</evidence>
<dbReference type="InterPro" id="IPR019780">
    <property type="entry name" value="Germin_Mn-BS"/>
</dbReference>
<keyword evidence="8 9" id="KW-0464">Manganese</keyword>
<dbReference type="SMART" id="SM00835">
    <property type="entry name" value="Cupin_1"/>
    <property type="match status" value="1"/>
</dbReference>
<sequence length="192" mass="21128">MKKGVSFLVTVAFMALASFLASAYDPSPLEDTCVAVDEPKNAGISIVTNDLIAIFSTSLFIDMEKTLLGCHWLDYEPNGQNPPHFHPRASEIFIVLEGTLLVGFITSNPEHRFISKVLNKGDVFVFPFSLIHFQVNIGHTNAVAIAVFNSQNPGVITIASSIFGSNPPINPDFLARAFQLDKRVVEYLQARF</sequence>
<organism evidence="13 14">
    <name type="scientific">Vitis vinifera</name>
    <name type="common">Grape</name>
    <dbReference type="NCBI Taxonomy" id="29760"/>
    <lineage>
        <taxon>Eukaryota</taxon>
        <taxon>Viridiplantae</taxon>
        <taxon>Streptophyta</taxon>
        <taxon>Embryophyta</taxon>
        <taxon>Tracheophyta</taxon>
        <taxon>Spermatophyta</taxon>
        <taxon>Magnoliopsida</taxon>
        <taxon>eudicotyledons</taxon>
        <taxon>Gunneridae</taxon>
        <taxon>Pentapetalae</taxon>
        <taxon>rosids</taxon>
        <taxon>Vitales</taxon>
        <taxon>Vitaceae</taxon>
        <taxon>Viteae</taxon>
        <taxon>Vitis</taxon>
    </lineage>
</organism>
<dbReference type="PANTHER" id="PTHR31238">
    <property type="entry name" value="GERMIN-LIKE PROTEIN SUBFAMILY 3 MEMBER 3"/>
    <property type="match status" value="1"/>
</dbReference>
<evidence type="ECO:0000256" key="9">
    <source>
        <dbReference type="PIRSR" id="PIRSR601929-1"/>
    </source>
</evidence>
<dbReference type="FunFam" id="2.60.120.10:FF:000333">
    <property type="entry name" value="Germin-like protein subfamily 3 member 1"/>
    <property type="match status" value="1"/>
</dbReference>
<evidence type="ECO:0000256" key="5">
    <source>
        <dbReference type="ARBA" id="ARBA00022723"/>
    </source>
</evidence>
<evidence type="ECO:0000256" key="4">
    <source>
        <dbReference type="ARBA" id="ARBA00022525"/>
    </source>
</evidence>
<evidence type="ECO:0000256" key="2">
    <source>
        <dbReference type="ARBA" id="ARBA00007456"/>
    </source>
</evidence>
<keyword evidence="6" id="KW-1015">Disulfide bond</keyword>
<dbReference type="PRINTS" id="PR00325">
    <property type="entry name" value="GERMIN"/>
</dbReference>
<keyword evidence="3 11" id="KW-0052">Apoplast</keyword>
<dbReference type="InterPro" id="IPR001929">
    <property type="entry name" value="Germin"/>
</dbReference>
<dbReference type="GO" id="GO:0030145">
    <property type="term" value="F:manganese ion binding"/>
    <property type="evidence" value="ECO:0007669"/>
    <property type="project" value="UniProtKB-UniRule"/>
</dbReference>
<dbReference type="Pfam" id="PF00190">
    <property type="entry name" value="Cupin_1"/>
    <property type="match status" value="1"/>
</dbReference>
<dbReference type="InterPro" id="IPR006045">
    <property type="entry name" value="Cupin_1"/>
</dbReference>
<dbReference type="EMBL" id="QGNW01000010">
    <property type="protein sequence ID" value="RVX18747.1"/>
    <property type="molecule type" value="Genomic_DNA"/>
</dbReference>
<gene>
    <name evidence="13" type="primary">VvCHDp000218_4</name>
    <name evidence="13" type="ORF">CK203_007134</name>
</gene>
<evidence type="ECO:0000256" key="3">
    <source>
        <dbReference type="ARBA" id="ARBA00022523"/>
    </source>
</evidence>
<feature type="binding site" evidence="10">
    <location>
        <position position="132"/>
    </location>
    <ligand>
        <name>Mn(2+)</name>
        <dbReference type="ChEBI" id="CHEBI:29035"/>
    </ligand>
</feature>
<evidence type="ECO:0000256" key="1">
    <source>
        <dbReference type="ARBA" id="ARBA00004271"/>
    </source>
</evidence>
<keyword evidence="7" id="KW-0325">Glycoprotein</keyword>
<evidence type="ECO:0000256" key="11">
    <source>
        <dbReference type="RuleBase" id="RU366015"/>
    </source>
</evidence>
<comment type="subcellular location">
    <subcellularLocation>
        <location evidence="1 11">Secreted</location>
        <location evidence="1 11">Extracellular space</location>
        <location evidence="1 11">Apoplast</location>
    </subcellularLocation>
</comment>
<dbReference type="GO" id="GO:0048046">
    <property type="term" value="C:apoplast"/>
    <property type="evidence" value="ECO:0007669"/>
    <property type="project" value="UniProtKB-SubCell"/>
</dbReference>
<protein>
    <recommendedName>
        <fullName evidence="11">Germin-like protein</fullName>
    </recommendedName>
</protein>
<dbReference type="CDD" id="cd02241">
    <property type="entry name" value="cupin_OxOx"/>
    <property type="match status" value="1"/>
</dbReference>
<dbReference type="AlphaFoldDB" id="A0A438KC33"/>
<feature type="domain" description="Cupin type-1" evidence="12">
    <location>
        <begin position="34"/>
        <end position="186"/>
    </location>
</feature>
<evidence type="ECO:0000313" key="13">
    <source>
        <dbReference type="EMBL" id="RVX18747.1"/>
    </source>
</evidence>
<feature type="chain" id="PRO_5019617059" description="Germin-like protein" evidence="11">
    <location>
        <begin position="24"/>
        <end position="192"/>
    </location>
</feature>
<dbReference type="InterPro" id="IPR011051">
    <property type="entry name" value="RmlC_Cupin_sf"/>
</dbReference>
<dbReference type="InterPro" id="IPR014710">
    <property type="entry name" value="RmlC-like_jellyroll"/>
</dbReference>
<dbReference type="Proteomes" id="UP000288805">
    <property type="component" value="Unassembled WGS sequence"/>
</dbReference>
<keyword evidence="4 11" id="KW-0964">Secreted</keyword>